<reference evidence="6 7" key="1">
    <citation type="submission" date="2020-04" db="EMBL/GenBank/DDBJ databases">
        <title>Genome sequence of Altibacter aquimarinus strain ALE3EI.</title>
        <authorList>
            <person name="Oh H.-M."/>
            <person name="Jang D."/>
        </authorList>
    </citation>
    <scope>NUCLEOTIDE SEQUENCE [LARGE SCALE GENOMIC DNA]</scope>
    <source>
        <strain evidence="6 7">ALE3EI</strain>
    </source>
</reference>
<evidence type="ECO:0000256" key="4">
    <source>
        <dbReference type="PROSITE-ProRule" id="PRU00473"/>
    </source>
</evidence>
<dbReference type="Gene3D" id="3.30.1330.60">
    <property type="entry name" value="OmpA-like domain"/>
    <property type="match status" value="1"/>
</dbReference>
<evidence type="ECO:0000313" key="7">
    <source>
        <dbReference type="Proteomes" id="UP000515514"/>
    </source>
</evidence>
<evidence type="ECO:0000313" key="6">
    <source>
        <dbReference type="EMBL" id="QNJ97967.1"/>
    </source>
</evidence>
<gene>
    <name evidence="6" type="ORF">ALE3EI_1405</name>
</gene>
<dbReference type="InterPro" id="IPR006665">
    <property type="entry name" value="OmpA-like"/>
</dbReference>
<dbReference type="CDD" id="cd07185">
    <property type="entry name" value="OmpA_C-like"/>
    <property type="match status" value="1"/>
</dbReference>
<dbReference type="SUPFAM" id="SSF103088">
    <property type="entry name" value="OmpA-like"/>
    <property type="match status" value="1"/>
</dbReference>
<dbReference type="InterPro" id="IPR050330">
    <property type="entry name" value="Bact_OuterMem_StrucFunc"/>
</dbReference>
<evidence type="ECO:0000256" key="2">
    <source>
        <dbReference type="ARBA" id="ARBA00023136"/>
    </source>
</evidence>
<evidence type="ECO:0000259" key="5">
    <source>
        <dbReference type="PROSITE" id="PS51123"/>
    </source>
</evidence>
<dbReference type="Pfam" id="PF00691">
    <property type="entry name" value="OmpA"/>
    <property type="match status" value="1"/>
</dbReference>
<dbReference type="PANTHER" id="PTHR30329">
    <property type="entry name" value="STATOR ELEMENT OF FLAGELLAR MOTOR COMPLEX"/>
    <property type="match status" value="1"/>
</dbReference>
<comment type="subcellular location">
    <subcellularLocation>
        <location evidence="1">Cell outer membrane</location>
    </subcellularLocation>
</comment>
<dbReference type="PROSITE" id="PS51257">
    <property type="entry name" value="PROKAR_LIPOPROTEIN"/>
    <property type="match status" value="1"/>
</dbReference>
<keyword evidence="2 4" id="KW-0472">Membrane</keyword>
<sequence>MRPLFLSLAILLFVIGCKNSTEKSAEEFGETDELTINETEENYGMDQEDLNDLFEGLKQLDSIGKFFGNSGMTITLEKDQLSEKELNELMDAVKNDPDGYGSSIKITENSIEIQPDLLQEVMGGAGSNSDLAKIITLLTTDTKTLAALSEDKTETRKNLRAKLNTKEVSFIEDDLLSDQVRNINARHALVEKINNASGEEVNILVAEYYKIDPNEVDILKKMPPKTFINSETSANAVLKTELPVEISNYLKNSKASNHFKNLTETSLSREKRNADRFIRKSQQARDEFYQRNPGWYGEGQSVGDTYTDSRMTYIYLPLGDLSFADRVISHQIGDPPGANADGSLGIPDMPNVSFPNGDTRICNLGIRGVLTLEFTDNAIADVNGPDLYVFEMGAIEPTNLEISKNGVDWINVGRIDGGTAKVDIAPFCKPGDTFNYIRLTDLESPSALPGADVDAVAAIGGALRLHLDSSVLFDTGKFELKESASAELKALIAAIKRIPKGTLIIEGHTDNVGSPASNLTLSENRAKEVSEYLKKHLSASYKFEIKGFGETQPIAANNSEENKQKNRRVEILVVPSN</sequence>
<dbReference type="KEGG" id="alti:ALE3EI_1405"/>
<keyword evidence="7" id="KW-1185">Reference proteome</keyword>
<dbReference type="Proteomes" id="UP000515514">
    <property type="component" value="Chromosome"/>
</dbReference>
<name>A0A7G8PUF1_9FLAO</name>
<evidence type="ECO:0000256" key="3">
    <source>
        <dbReference type="ARBA" id="ARBA00023237"/>
    </source>
</evidence>
<dbReference type="EMBL" id="CP052909">
    <property type="protein sequence ID" value="QNJ97967.1"/>
    <property type="molecule type" value="Genomic_DNA"/>
</dbReference>
<keyword evidence="3" id="KW-0998">Cell outer membrane</keyword>
<dbReference type="AlphaFoldDB" id="A0A7G8PUF1"/>
<evidence type="ECO:0000256" key="1">
    <source>
        <dbReference type="ARBA" id="ARBA00004442"/>
    </source>
</evidence>
<protein>
    <submittedName>
        <fullName evidence="6">OmpA family membrane protein</fullName>
    </submittedName>
</protein>
<dbReference type="PROSITE" id="PS51123">
    <property type="entry name" value="OMPA_2"/>
    <property type="match status" value="1"/>
</dbReference>
<dbReference type="PANTHER" id="PTHR30329:SF21">
    <property type="entry name" value="LIPOPROTEIN YIAD-RELATED"/>
    <property type="match status" value="1"/>
</dbReference>
<feature type="domain" description="OmpA-like" evidence="5">
    <location>
        <begin position="460"/>
        <end position="577"/>
    </location>
</feature>
<dbReference type="PRINTS" id="PR01021">
    <property type="entry name" value="OMPADOMAIN"/>
</dbReference>
<proteinExistence type="predicted"/>
<dbReference type="RefSeq" id="WP_186987593.1">
    <property type="nucleotide sequence ID" value="NZ_CP052909.1"/>
</dbReference>
<organism evidence="6 7">
    <name type="scientific">Constantimarinum furrinae</name>
    <dbReference type="NCBI Taxonomy" id="2562285"/>
    <lineage>
        <taxon>Bacteria</taxon>
        <taxon>Pseudomonadati</taxon>
        <taxon>Bacteroidota</taxon>
        <taxon>Flavobacteriia</taxon>
        <taxon>Flavobacteriales</taxon>
        <taxon>Flavobacteriaceae</taxon>
        <taxon>Altibacter/Constantimarinum group</taxon>
        <taxon>Constantimarinum</taxon>
    </lineage>
</organism>
<dbReference type="InterPro" id="IPR036737">
    <property type="entry name" value="OmpA-like_sf"/>
</dbReference>
<dbReference type="InterPro" id="IPR006664">
    <property type="entry name" value="OMP_bac"/>
</dbReference>
<dbReference type="GO" id="GO:0009279">
    <property type="term" value="C:cell outer membrane"/>
    <property type="evidence" value="ECO:0007669"/>
    <property type="project" value="UniProtKB-SubCell"/>
</dbReference>
<accession>A0A7G8PUF1</accession>